<gene>
    <name evidence="1" type="ORF">GCM10009839_89410</name>
</gene>
<organism evidence="1 2">
    <name type="scientific">Catenulispora yoronensis</name>
    <dbReference type="NCBI Taxonomy" id="450799"/>
    <lineage>
        <taxon>Bacteria</taxon>
        <taxon>Bacillati</taxon>
        <taxon>Actinomycetota</taxon>
        <taxon>Actinomycetes</taxon>
        <taxon>Catenulisporales</taxon>
        <taxon>Catenulisporaceae</taxon>
        <taxon>Catenulispora</taxon>
    </lineage>
</organism>
<evidence type="ECO:0000313" key="1">
    <source>
        <dbReference type="EMBL" id="GAA2064086.1"/>
    </source>
</evidence>
<accession>A0ABP5H3T6</accession>
<name>A0ABP5H3T6_9ACTN</name>
<comment type="caution">
    <text evidence="1">The sequence shown here is derived from an EMBL/GenBank/DDBJ whole genome shotgun (WGS) entry which is preliminary data.</text>
</comment>
<dbReference type="Proteomes" id="UP001500751">
    <property type="component" value="Unassembled WGS sequence"/>
</dbReference>
<proteinExistence type="predicted"/>
<evidence type="ECO:0000313" key="2">
    <source>
        <dbReference type="Proteomes" id="UP001500751"/>
    </source>
</evidence>
<protein>
    <submittedName>
        <fullName evidence="1">Uncharacterized protein</fullName>
    </submittedName>
</protein>
<sequence>MEQCSPHGEVRPGPDRGSFETFFSQQEAAIRPMFESVQPTEQPTSMYWEEMATGDAYGWNA</sequence>
<dbReference type="EMBL" id="BAAAQN010000094">
    <property type="protein sequence ID" value="GAA2064086.1"/>
    <property type="molecule type" value="Genomic_DNA"/>
</dbReference>
<keyword evidence="2" id="KW-1185">Reference proteome</keyword>
<reference evidence="2" key="1">
    <citation type="journal article" date="2019" name="Int. J. Syst. Evol. Microbiol.">
        <title>The Global Catalogue of Microorganisms (GCM) 10K type strain sequencing project: providing services to taxonomists for standard genome sequencing and annotation.</title>
        <authorList>
            <consortium name="The Broad Institute Genomics Platform"/>
            <consortium name="The Broad Institute Genome Sequencing Center for Infectious Disease"/>
            <person name="Wu L."/>
            <person name="Ma J."/>
        </authorList>
    </citation>
    <scope>NUCLEOTIDE SEQUENCE [LARGE SCALE GENOMIC DNA]</scope>
    <source>
        <strain evidence="2">JCM 16014</strain>
    </source>
</reference>